<dbReference type="OrthoDB" id="3649945at2759"/>
<feature type="compositionally biased region" description="Basic and acidic residues" evidence="1">
    <location>
        <begin position="20"/>
        <end position="58"/>
    </location>
</feature>
<dbReference type="HOGENOM" id="CLU_042884_0_0_1"/>
<accession>N1QNR3</accession>
<dbReference type="STRING" id="692275.N1QNR3"/>
<dbReference type="GeneID" id="27905681"/>
<gene>
    <name evidence="2" type="ORF">SEPMUDRAFT_33570</name>
</gene>
<dbReference type="AlphaFoldDB" id="N1QNR3"/>
<organism evidence="2 3">
    <name type="scientific">Sphaerulina musiva (strain SO2202)</name>
    <name type="common">Poplar stem canker fungus</name>
    <name type="synonym">Septoria musiva</name>
    <dbReference type="NCBI Taxonomy" id="692275"/>
    <lineage>
        <taxon>Eukaryota</taxon>
        <taxon>Fungi</taxon>
        <taxon>Dikarya</taxon>
        <taxon>Ascomycota</taxon>
        <taxon>Pezizomycotina</taxon>
        <taxon>Dothideomycetes</taxon>
        <taxon>Dothideomycetidae</taxon>
        <taxon>Mycosphaerellales</taxon>
        <taxon>Mycosphaerellaceae</taxon>
        <taxon>Sphaerulina</taxon>
    </lineage>
</organism>
<dbReference type="EMBL" id="KB456260">
    <property type="protein sequence ID" value="EMF17993.1"/>
    <property type="molecule type" value="Genomic_DNA"/>
</dbReference>
<dbReference type="RefSeq" id="XP_016766114.1">
    <property type="nucleotide sequence ID" value="XM_016908544.1"/>
</dbReference>
<name>N1QNR3_SPHMS</name>
<dbReference type="Proteomes" id="UP000016931">
    <property type="component" value="Unassembled WGS sequence"/>
</dbReference>
<protein>
    <submittedName>
        <fullName evidence="2">Uncharacterized protein</fullName>
    </submittedName>
</protein>
<evidence type="ECO:0000256" key="1">
    <source>
        <dbReference type="SAM" id="MobiDB-lite"/>
    </source>
</evidence>
<proteinExistence type="predicted"/>
<feature type="region of interest" description="Disordered" evidence="1">
    <location>
        <begin position="1"/>
        <end position="60"/>
    </location>
</feature>
<evidence type="ECO:0000313" key="2">
    <source>
        <dbReference type="EMBL" id="EMF17993.1"/>
    </source>
</evidence>
<feature type="non-terminal residue" evidence="2">
    <location>
        <position position="496"/>
    </location>
</feature>
<reference evidence="2 3" key="1">
    <citation type="journal article" date="2012" name="PLoS Pathog.">
        <title>Diverse lifestyles and strategies of plant pathogenesis encoded in the genomes of eighteen Dothideomycetes fungi.</title>
        <authorList>
            <person name="Ohm R.A."/>
            <person name="Feau N."/>
            <person name="Henrissat B."/>
            <person name="Schoch C.L."/>
            <person name="Horwitz B.A."/>
            <person name="Barry K.W."/>
            <person name="Condon B.J."/>
            <person name="Copeland A.C."/>
            <person name="Dhillon B."/>
            <person name="Glaser F."/>
            <person name="Hesse C.N."/>
            <person name="Kosti I."/>
            <person name="LaButti K."/>
            <person name="Lindquist E.A."/>
            <person name="Lucas S."/>
            <person name="Salamov A.A."/>
            <person name="Bradshaw R.E."/>
            <person name="Ciuffetti L."/>
            <person name="Hamelin R.C."/>
            <person name="Kema G.H.J."/>
            <person name="Lawrence C."/>
            <person name="Scott J.A."/>
            <person name="Spatafora J.W."/>
            <person name="Turgeon B.G."/>
            <person name="de Wit P.J.G.M."/>
            <person name="Zhong S."/>
            <person name="Goodwin S.B."/>
            <person name="Grigoriev I.V."/>
        </authorList>
    </citation>
    <scope>NUCLEOTIDE SEQUENCE [LARGE SCALE GENOMIC DNA]</scope>
    <source>
        <strain evidence="2 3">SO2202</strain>
    </source>
</reference>
<keyword evidence="3" id="KW-1185">Reference proteome</keyword>
<evidence type="ECO:0000313" key="3">
    <source>
        <dbReference type="Proteomes" id="UP000016931"/>
    </source>
</evidence>
<dbReference type="OMA" id="CRRTESP"/>
<sequence>MNSQLGARLAVANGGRVPHSNRESEAIHDNREAGEKRRPTIDDLDRPDPEHGYRDPTYPHHSVATPPGCMTPCIACAEQFRSASPSSSAFTTRRYDHMYTDEKARDEILQLKTTTDQNLDRVRTLLDKHGDVMAKLWLKKTDVQRRSIAQDAMPDMYPRRGFPLDEANAIHRPTPNGTIPDSMMNIRLANLRTSMEKYRKSLLVPYLDLDSLSQNPGELLAVLCRRTESPPSLWALFDNSQITFHFRERLIGTSYNPHCVVMHGRRYGQLVSWDEKAAHRMDIIGFPKALLVFQAQMVISNFLLKVSTTLAQQTNHPGSSGRAQLDILAAPGFTTDQSWIAQYDLHSLHCFKPSTLDWNEVIETLTSRLHSAEDQNWLFQTDPEFLRQSISQFEGAAVHGHLSPEDIRKCRLELVMRPSNRLHRWKNIVGEVERMLVVSKAAEGTITPGNPLPRMYETALSCLEDFLTVEYSTQCKHLYLACYMSKAFKWYFSKGD</sequence>
<dbReference type="eggNOG" id="ENOG502S6HP">
    <property type="taxonomic scope" value="Eukaryota"/>
</dbReference>